<evidence type="ECO:0000313" key="2">
    <source>
        <dbReference type="EMBL" id="SDF50841.1"/>
    </source>
</evidence>
<keyword evidence="3" id="KW-1185">Reference proteome</keyword>
<dbReference type="RefSeq" id="WP_244153598.1">
    <property type="nucleotide sequence ID" value="NZ_FNBP01000002.1"/>
</dbReference>
<dbReference type="Pfam" id="PF09836">
    <property type="entry name" value="DUF2063"/>
    <property type="match status" value="1"/>
</dbReference>
<keyword evidence="2" id="KW-0238">DNA-binding</keyword>
<proteinExistence type="predicted"/>
<evidence type="ECO:0000313" key="3">
    <source>
        <dbReference type="Proteomes" id="UP000199399"/>
    </source>
</evidence>
<dbReference type="Gene3D" id="1.10.150.690">
    <property type="entry name" value="DUF2063"/>
    <property type="match status" value="1"/>
</dbReference>
<dbReference type="InterPro" id="IPR018640">
    <property type="entry name" value="DUF2063"/>
</dbReference>
<dbReference type="EMBL" id="FNBP01000002">
    <property type="protein sequence ID" value="SDF50841.1"/>
    <property type="molecule type" value="Genomic_DNA"/>
</dbReference>
<organism evidence="2 3">
    <name type="scientific">Sulfitobacter delicatus</name>
    <dbReference type="NCBI Taxonomy" id="218672"/>
    <lineage>
        <taxon>Bacteria</taxon>
        <taxon>Pseudomonadati</taxon>
        <taxon>Pseudomonadota</taxon>
        <taxon>Alphaproteobacteria</taxon>
        <taxon>Rhodobacterales</taxon>
        <taxon>Roseobacteraceae</taxon>
        <taxon>Sulfitobacter</taxon>
    </lineage>
</organism>
<dbReference type="Proteomes" id="UP000199399">
    <property type="component" value="Unassembled WGS sequence"/>
</dbReference>
<dbReference type="GO" id="GO:0003677">
    <property type="term" value="F:DNA binding"/>
    <property type="evidence" value="ECO:0007669"/>
    <property type="project" value="UniProtKB-KW"/>
</dbReference>
<evidence type="ECO:0000259" key="1">
    <source>
        <dbReference type="Pfam" id="PF09836"/>
    </source>
</evidence>
<name>A0A1G7LN80_9RHOB</name>
<sequence length="252" mass="27387">MTDQRAFRAGLLDPELPVPQGLRDGQGQPAGARYGVYRNNVTHSLIAALETAFPLLRKLIGARNFAALAPLYVRAHPPKTPMMMHYGDDLPDFLADFAPLQHIGYLPDAARLDLVLRASYHAADAPQLDPQAIQSLAPDALLNVRLRLAPATRILCSRYPLFDIWRFNFTDDAPKPRPEAQDVLITRPGFDPVPHLLPSGAGFWLGQLVEGASFGAAHEATVVRFDGFDLAAALSLALSTGAFCDISLETPS</sequence>
<gene>
    <name evidence="2" type="ORF">SAMN04489759_102349</name>
</gene>
<dbReference type="AlphaFoldDB" id="A0A1G7LN80"/>
<dbReference type="InterPro" id="IPR044922">
    <property type="entry name" value="DUF2063_N_sf"/>
</dbReference>
<feature type="domain" description="Putative DNA-binding" evidence="1">
    <location>
        <begin position="4"/>
        <end position="94"/>
    </location>
</feature>
<reference evidence="3" key="1">
    <citation type="submission" date="2016-10" db="EMBL/GenBank/DDBJ databases">
        <authorList>
            <person name="Varghese N."/>
            <person name="Submissions S."/>
        </authorList>
    </citation>
    <scope>NUCLEOTIDE SEQUENCE [LARGE SCALE GENOMIC DNA]</scope>
    <source>
        <strain evidence="3">DSM 16477</strain>
    </source>
</reference>
<accession>A0A1G7LN80</accession>
<dbReference type="STRING" id="218672.SAMN04489759_102349"/>
<protein>
    <submittedName>
        <fullName evidence="2">Putative DNA-binding domain-containing protein</fullName>
    </submittedName>
</protein>